<evidence type="ECO:0000256" key="6">
    <source>
        <dbReference type="HAMAP-Rule" id="MF_01216"/>
    </source>
</evidence>
<keyword evidence="3 6" id="KW-0560">Oxidoreductase</keyword>
<comment type="similarity">
    <text evidence="6">Belongs to the azoreductase type 1 family.</text>
</comment>
<dbReference type="Gene3D" id="3.40.50.360">
    <property type="match status" value="1"/>
</dbReference>
<evidence type="ECO:0000313" key="8">
    <source>
        <dbReference type="EMBL" id="MBD5769635.1"/>
    </source>
</evidence>
<evidence type="ECO:0000256" key="4">
    <source>
        <dbReference type="ARBA" id="ARBA00023027"/>
    </source>
</evidence>
<comment type="catalytic activity">
    <reaction evidence="6">
        <text>2 a quinone + NADH + H(+) = 2 a 1,4-benzosemiquinone + NAD(+)</text>
        <dbReference type="Rhea" id="RHEA:65952"/>
        <dbReference type="ChEBI" id="CHEBI:15378"/>
        <dbReference type="ChEBI" id="CHEBI:57540"/>
        <dbReference type="ChEBI" id="CHEBI:57945"/>
        <dbReference type="ChEBI" id="CHEBI:132124"/>
        <dbReference type="ChEBI" id="CHEBI:134225"/>
    </reaction>
</comment>
<comment type="catalytic activity">
    <reaction evidence="5">
        <text>N,N-dimethyl-1,4-phenylenediamine + anthranilate + 2 NAD(+) = 2-(4-dimethylaminophenyl)diazenylbenzoate + 2 NADH + 2 H(+)</text>
        <dbReference type="Rhea" id="RHEA:55872"/>
        <dbReference type="ChEBI" id="CHEBI:15378"/>
        <dbReference type="ChEBI" id="CHEBI:15783"/>
        <dbReference type="ChEBI" id="CHEBI:16567"/>
        <dbReference type="ChEBI" id="CHEBI:57540"/>
        <dbReference type="ChEBI" id="CHEBI:57945"/>
        <dbReference type="ChEBI" id="CHEBI:71579"/>
        <dbReference type="EC" id="1.7.1.17"/>
    </reaction>
    <physiologicalReaction direction="right-to-left" evidence="5">
        <dbReference type="Rhea" id="RHEA:55874"/>
    </physiologicalReaction>
</comment>
<dbReference type="PANTHER" id="PTHR43741">
    <property type="entry name" value="FMN-DEPENDENT NADH-AZOREDUCTASE 1"/>
    <property type="match status" value="1"/>
</dbReference>
<proteinExistence type="inferred from homology"/>
<dbReference type="Proteomes" id="UP000604161">
    <property type="component" value="Unassembled WGS sequence"/>
</dbReference>
<reference evidence="8 9" key="1">
    <citation type="submission" date="2020-09" db="EMBL/GenBank/DDBJ databases">
        <title>Marinomonas sp. nov., isolated from the cysticercosis algae of Qingdao, China.</title>
        <authorList>
            <person name="Sun X."/>
        </authorList>
    </citation>
    <scope>NUCLEOTIDE SEQUENCE [LARGE SCALE GENOMIC DNA]</scope>
    <source>
        <strain evidence="8 9">SM2066</strain>
    </source>
</reference>
<feature type="binding site" evidence="6">
    <location>
        <begin position="137"/>
        <end position="140"/>
    </location>
    <ligand>
        <name>FMN</name>
        <dbReference type="ChEBI" id="CHEBI:58210"/>
    </ligand>
</feature>
<comment type="cofactor">
    <cofactor evidence="6">
        <name>FMN</name>
        <dbReference type="ChEBI" id="CHEBI:58210"/>
    </cofactor>
    <text evidence="6">Binds 1 FMN per subunit.</text>
</comment>
<keyword evidence="4 6" id="KW-0520">NAD</keyword>
<dbReference type="EC" id="1.7.1.17" evidence="6"/>
<dbReference type="HAMAP" id="MF_01216">
    <property type="entry name" value="Azoreductase_type1"/>
    <property type="match status" value="1"/>
</dbReference>
<keyword evidence="9" id="KW-1185">Reference proteome</keyword>
<dbReference type="PANTHER" id="PTHR43741:SF4">
    <property type="entry name" value="FMN-DEPENDENT NADH:QUINONE OXIDOREDUCTASE"/>
    <property type="match status" value="1"/>
</dbReference>
<dbReference type="EMBL" id="JACYFC010000001">
    <property type="protein sequence ID" value="MBD5769635.1"/>
    <property type="molecule type" value="Genomic_DNA"/>
</dbReference>
<accession>A0ABR8NUB0</accession>
<protein>
    <recommendedName>
        <fullName evidence="6">FMN dependent NADH:quinone oxidoreductase</fullName>
        <ecNumber evidence="6">1.6.5.-</ecNumber>
    </recommendedName>
    <alternativeName>
        <fullName evidence="6">Azo-dye reductase</fullName>
    </alternativeName>
    <alternativeName>
        <fullName evidence="6">FMN-dependent NADH-azo compound oxidoreductase</fullName>
    </alternativeName>
    <alternativeName>
        <fullName evidence="6">FMN-dependent NADH-azoreductase</fullName>
        <ecNumber evidence="6">1.7.1.17</ecNumber>
    </alternativeName>
</protein>
<evidence type="ECO:0000259" key="7">
    <source>
        <dbReference type="Pfam" id="PF02525"/>
    </source>
</evidence>
<dbReference type="Pfam" id="PF02525">
    <property type="entry name" value="Flavodoxin_2"/>
    <property type="match status" value="1"/>
</dbReference>
<dbReference type="SUPFAM" id="SSF52218">
    <property type="entry name" value="Flavoproteins"/>
    <property type="match status" value="1"/>
</dbReference>
<feature type="domain" description="Flavodoxin-like fold" evidence="7">
    <location>
        <begin position="1"/>
        <end position="190"/>
    </location>
</feature>
<dbReference type="InterPro" id="IPR003680">
    <property type="entry name" value="Flavodoxin_fold"/>
</dbReference>
<comment type="subunit">
    <text evidence="6">Homodimer.</text>
</comment>
<sequence>MKVWHIDSSSRDEQSHSRRITQQFIENLSKKTTVESNPLNVAAGLPFLTDIMIGSYFTPDEQRTTEQKSAISVSNDIVKSAKNADVWVIGVPIYNFSMPASFKAFIDLLCRSKETFTYTETGPIGLLENKKVFVVVTSGGTEIGSDIDFLTPWLKHCLSFIGVQNVHFIHADKYSPEKDNVITQQIEEMTSNLAK</sequence>
<dbReference type="InterPro" id="IPR029039">
    <property type="entry name" value="Flavoprotein-like_sf"/>
</dbReference>
<keyword evidence="1 6" id="KW-0285">Flavoprotein</keyword>
<dbReference type="RefSeq" id="WP_191593028.1">
    <property type="nucleotide sequence ID" value="NZ_JACYFC010000001.1"/>
</dbReference>
<evidence type="ECO:0000313" key="9">
    <source>
        <dbReference type="Proteomes" id="UP000604161"/>
    </source>
</evidence>
<comment type="function">
    <text evidence="6">Also exhibits azoreductase activity. Catalyzes the reductive cleavage of the azo bond in aromatic azo compounds to the corresponding amines.</text>
</comment>
<organism evidence="8 9">
    <name type="scientific">Marinomonas colpomeniae</name>
    <dbReference type="NCBI Taxonomy" id="2774408"/>
    <lineage>
        <taxon>Bacteria</taxon>
        <taxon>Pseudomonadati</taxon>
        <taxon>Pseudomonadota</taxon>
        <taxon>Gammaproteobacteria</taxon>
        <taxon>Oceanospirillales</taxon>
        <taxon>Oceanospirillaceae</taxon>
        <taxon>Marinomonas</taxon>
    </lineage>
</organism>
<dbReference type="EC" id="1.6.5.-" evidence="6"/>
<comment type="function">
    <text evidence="6">Quinone reductase that provides resistance to thiol-specific stress caused by electrophilic quinones.</text>
</comment>
<keyword evidence="2 6" id="KW-0288">FMN</keyword>
<name>A0ABR8NUB0_9GAMM</name>
<feature type="binding site" evidence="6">
    <location>
        <begin position="15"/>
        <end position="17"/>
    </location>
    <ligand>
        <name>FMN</name>
        <dbReference type="ChEBI" id="CHEBI:58210"/>
    </ligand>
</feature>
<feature type="binding site" evidence="6">
    <location>
        <position position="9"/>
    </location>
    <ligand>
        <name>FMN</name>
        <dbReference type="ChEBI" id="CHEBI:58210"/>
    </ligand>
</feature>
<comment type="caution">
    <text evidence="8">The sequence shown here is derived from an EMBL/GenBank/DDBJ whole genome shotgun (WGS) entry which is preliminary data.</text>
</comment>
<dbReference type="InterPro" id="IPR050104">
    <property type="entry name" value="FMN-dep_NADH:Q_OxRdtase_AzoR1"/>
</dbReference>
<dbReference type="InterPro" id="IPR023048">
    <property type="entry name" value="NADH:quinone_OxRdtase_FMN_depd"/>
</dbReference>
<gene>
    <name evidence="6" type="primary">azoR</name>
    <name evidence="8" type="ORF">IF202_01095</name>
</gene>
<evidence type="ECO:0000256" key="1">
    <source>
        <dbReference type="ARBA" id="ARBA00022630"/>
    </source>
</evidence>
<evidence type="ECO:0000256" key="2">
    <source>
        <dbReference type="ARBA" id="ARBA00022643"/>
    </source>
</evidence>
<evidence type="ECO:0000256" key="3">
    <source>
        <dbReference type="ARBA" id="ARBA00023002"/>
    </source>
</evidence>
<evidence type="ECO:0000256" key="5">
    <source>
        <dbReference type="ARBA" id="ARBA00048542"/>
    </source>
</evidence>
<comment type="caution">
    <text evidence="6">Lacks conserved residue(s) required for the propagation of feature annotation.</text>
</comment>